<accession>A0A1D8UT55</accession>
<dbReference type="PROSITE" id="PS51257">
    <property type="entry name" value="PROKAR_LIPOPROTEIN"/>
    <property type="match status" value="1"/>
</dbReference>
<evidence type="ECO:0000313" key="2">
    <source>
        <dbReference type="Proteomes" id="UP000179145"/>
    </source>
</evidence>
<sequence length="59" mass="6379">MKERSIRSVLSIISIAVFTLVAGCADINPNHTSTGGNQFANAVKVTQPDEYTIPDRALF</sequence>
<dbReference type="RefSeq" id="WP_070402508.1">
    <property type="nucleotide sequence ID" value="NZ_BJVW01000008.1"/>
</dbReference>
<reference evidence="1 2" key="1">
    <citation type="journal article" date="2016" name="Microb. Cell Fact.">
        <title>Dissection of exopolysaccharide biosynthesis in Kozakia baliensis.</title>
        <authorList>
            <person name="Brandt J.U."/>
            <person name="Jakob F."/>
            <person name="Behr J."/>
            <person name="Geissler A.J."/>
            <person name="Vogel R.F."/>
        </authorList>
    </citation>
    <scope>NUCLEOTIDE SEQUENCE [LARGE SCALE GENOMIC DNA]</scope>
    <source>
        <strain evidence="1 2">DSM 14400</strain>
    </source>
</reference>
<evidence type="ECO:0000313" key="1">
    <source>
        <dbReference type="EMBL" id="AOX16786.1"/>
    </source>
</evidence>
<dbReference type="Proteomes" id="UP000179145">
    <property type="component" value="Chromosome"/>
</dbReference>
<keyword evidence="2" id="KW-1185">Reference proteome</keyword>
<dbReference type="AlphaFoldDB" id="A0A1D8UT55"/>
<dbReference type="KEGG" id="kba:A0U89_06175"/>
<dbReference type="EMBL" id="CP014674">
    <property type="protein sequence ID" value="AOX16786.1"/>
    <property type="molecule type" value="Genomic_DNA"/>
</dbReference>
<protein>
    <submittedName>
        <fullName evidence="1">Uncharacterized protein</fullName>
    </submittedName>
</protein>
<proteinExistence type="predicted"/>
<organism evidence="1 2">
    <name type="scientific">Kozakia baliensis</name>
    <dbReference type="NCBI Taxonomy" id="153496"/>
    <lineage>
        <taxon>Bacteria</taxon>
        <taxon>Pseudomonadati</taxon>
        <taxon>Pseudomonadota</taxon>
        <taxon>Alphaproteobacteria</taxon>
        <taxon>Acetobacterales</taxon>
        <taxon>Acetobacteraceae</taxon>
        <taxon>Kozakia</taxon>
    </lineage>
</organism>
<gene>
    <name evidence="1" type="ORF">A0U89_06175</name>
</gene>
<name>A0A1D8UT55_9PROT</name>